<dbReference type="EMBL" id="BARS01033851">
    <property type="protein sequence ID" value="GAG15804.1"/>
    <property type="molecule type" value="Genomic_DNA"/>
</dbReference>
<comment type="cofactor">
    <cofactor evidence="1">
        <name>pyridoxal 5'-phosphate</name>
        <dbReference type="ChEBI" id="CHEBI:597326"/>
    </cofactor>
</comment>
<comment type="caution">
    <text evidence="6">The sequence shown here is derived from an EMBL/GenBank/DDBJ whole genome shotgun (WGS) entry which is preliminary data.</text>
</comment>
<dbReference type="AlphaFoldDB" id="X0VCE2"/>
<dbReference type="SUPFAM" id="SSF53383">
    <property type="entry name" value="PLP-dependent transferases"/>
    <property type="match status" value="1"/>
</dbReference>
<dbReference type="InterPro" id="IPR051926">
    <property type="entry name" value="Ala_Aminotransferase"/>
</dbReference>
<evidence type="ECO:0000256" key="1">
    <source>
        <dbReference type="ARBA" id="ARBA00001933"/>
    </source>
</evidence>
<keyword evidence="2" id="KW-0032">Aminotransferase</keyword>
<keyword evidence="4" id="KW-0663">Pyridoxal phosphate</keyword>
<dbReference type="CDD" id="cd00609">
    <property type="entry name" value="AAT_like"/>
    <property type="match status" value="1"/>
</dbReference>
<dbReference type="PANTHER" id="PTHR43488">
    <property type="entry name" value="GLUTAMATE-PYRUVATE AMINOTRANSFERASE ALAA"/>
    <property type="match status" value="1"/>
</dbReference>
<dbReference type="InterPro" id="IPR015422">
    <property type="entry name" value="PyrdxlP-dep_Trfase_small"/>
</dbReference>
<gene>
    <name evidence="6" type="ORF">S01H1_52377</name>
</gene>
<evidence type="ECO:0000256" key="2">
    <source>
        <dbReference type="ARBA" id="ARBA00022576"/>
    </source>
</evidence>
<dbReference type="InterPro" id="IPR015424">
    <property type="entry name" value="PyrdxlP-dep_Trfase"/>
</dbReference>
<protein>
    <recommendedName>
        <fullName evidence="5">Aminotransferase class I/classII large domain-containing protein</fullName>
    </recommendedName>
</protein>
<evidence type="ECO:0000313" key="6">
    <source>
        <dbReference type="EMBL" id="GAG15804.1"/>
    </source>
</evidence>
<evidence type="ECO:0000256" key="4">
    <source>
        <dbReference type="ARBA" id="ARBA00022898"/>
    </source>
</evidence>
<accession>X0VCE2</accession>
<organism evidence="6">
    <name type="scientific">marine sediment metagenome</name>
    <dbReference type="NCBI Taxonomy" id="412755"/>
    <lineage>
        <taxon>unclassified sequences</taxon>
        <taxon>metagenomes</taxon>
        <taxon>ecological metagenomes</taxon>
    </lineage>
</organism>
<evidence type="ECO:0000256" key="3">
    <source>
        <dbReference type="ARBA" id="ARBA00022679"/>
    </source>
</evidence>
<feature type="non-terminal residue" evidence="6">
    <location>
        <position position="1"/>
    </location>
</feature>
<dbReference type="Gene3D" id="3.90.1150.10">
    <property type="entry name" value="Aspartate Aminotransferase, domain 1"/>
    <property type="match status" value="1"/>
</dbReference>
<proteinExistence type="predicted"/>
<dbReference type="PANTHER" id="PTHR43488:SF2">
    <property type="entry name" value="GLUTAMATE-PYRUVATE AMINOTRANSFERASE ALAA"/>
    <property type="match status" value="1"/>
</dbReference>
<name>X0VCE2_9ZZZZ</name>
<dbReference type="InterPro" id="IPR015421">
    <property type="entry name" value="PyrdxlP-dep_Trfase_major"/>
</dbReference>
<evidence type="ECO:0000259" key="5">
    <source>
        <dbReference type="Pfam" id="PF00155"/>
    </source>
</evidence>
<sequence>PGWRIGYVMFHHSGELDEVQDAFMRIARSRLCANSVCQRACIQALKGPQHHIEEMNQKLRKRRDFSYKRLNEIEGISTAKPDGAFYIFPKIEAMEKGFWKDDKEFVLDLLHEAHVLIVHGSGFCSTYGKGHFRAVILPQMETLGKAFDKLEQFMKKRLT</sequence>
<dbReference type="GO" id="GO:0030170">
    <property type="term" value="F:pyridoxal phosphate binding"/>
    <property type="evidence" value="ECO:0007669"/>
    <property type="project" value="InterPro"/>
</dbReference>
<dbReference type="Pfam" id="PF00155">
    <property type="entry name" value="Aminotran_1_2"/>
    <property type="match status" value="1"/>
</dbReference>
<dbReference type="Gene3D" id="3.40.640.10">
    <property type="entry name" value="Type I PLP-dependent aspartate aminotransferase-like (Major domain)"/>
    <property type="match status" value="1"/>
</dbReference>
<reference evidence="6" key="1">
    <citation type="journal article" date="2014" name="Front. Microbiol.">
        <title>High frequency of phylogenetically diverse reductive dehalogenase-homologous genes in deep subseafloor sedimentary metagenomes.</title>
        <authorList>
            <person name="Kawai M."/>
            <person name="Futagami T."/>
            <person name="Toyoda A."/>
            <person name="Takaki Y."/>
            <person name="Nishi S."/>
            <person name="Hori S."/>
            <person name="Arai W."/>
            <person name="Tsubouchi T."/>
            <person name="Morono Y."/>
            <person name="Uchiyama I."/>
            <person name="Ito T."/>
            <person name="Fujiyama A."/>
            <person name="Inagaki F."/>
            <person name="Takami H."/>
        </authorList>
    </citation>
    <scope>NUCLEOTIDE SEQUENCE</scope>
    <source>
        <strain evidence="6">Expedition CK06-06</strain>
    </source>
</reference>
<dbReference type="InterPro" id="IPR004839">
    <property type="entry name" value="Aminotransferase_I/II_large"/>
</dbReference>
<dbReference type="GO" id="GO:0008483">
    <property type="term" value="F:transaminase activity"/>
    <property type="evidence" value="ECO:0007669"/>
    <property type="project" value="UniProtKB-KW"/>
</dbReference>
<keyword evidence="3" id="KW-0808">Transferase</keyword>
<feature type="domain" description="Aminotransferase class I/classII large" evidence="5">
    <location>
        <begin position="1"/>
        <end position="141"/>
    </location>
</feature>